<evidence type="ECO:0000256" key="1">
    <source>
        <dbReference type="SAM" id="MobiDB-lite"/>
    </source>
</evidence>
<dbReference type="EMBL" id="BTRK01000003">
    <property type="protein sequence ID" value="GMR42644.1"/>
    <property type="molecule type" value="Genomic_DNA"/>
</dbReference>
<name>A0AAN4ZNQ7_9BILA</name>
<organism evidence="2 3">
    <name type="scientific">Pristionchus mayeri</name>
    <dbReference type="NCBI Taxonomy" id="1317129"/>
    <lineage>
        <taxon>Eukaryota</taxon>
        <taxon>Metazoa</taxon>
        <taxon>Ecdysozoa</taxon>
        <taxon>Nematoda</taxon>
        <taxon>Chromadorea</taxon>
        <taxon>Rhabditida</taxon>
        <taxon>Rhabditina</taxon>
        <taxon>Diplogasteromorpha</taxon>
        <taxon>Diplogasteroidea</taxon>
        <taxon>Neodiplogasteridae</taxon>
        <taxon>Pristionchus</taxon>
    </lineage>
</organism>
<keyword evidence="3" id="KW-1185">Reference proteome</keyword>
<dbReference type="AlphaFoldDB" id="A0AAN4ZNQ7"/>
<evidence type="ECO:0000313" key="3">
    <source>
        <dbReference type="Proteomes" id="UP001328107"/>
    </source>
</evidence>
<gene>
    <name evidence="2" type="ORF">PMAYCL1PPCAC_12839</name>
</gene>
<dbReference type="Proteomes" id="UP001328107">
    <property type="component" value="Unassembled WGS sequence"/>
</dbReference>
<feature type="non-terminal residue" evidence="2">
    <location>
        <position position="1"/>
    </location>
</feature>
<sequence length="133" mass="15206">QLIDKSIRTLLAAPRERSMHLTMRVSSETVSTSLRAVDEDEVLEQSKNQGVIDLVKRSRDVKKVRDACDVARQYFFEVATRPIGGETGFDSISRQETKRRRSERKVEVATKEKESWLGWASRRILGVTSRSNP</sequence>
<accession>A0AAN4ZNQ7</accession>
<feature type="region of interest" description="Disordered" evidence="1">
    <location>
        <begin position="85"/>
        <end position="107"/>
    </location>
</feature>
<protein>
    <submittedName>
        <fullName evidence="2">Uncharacterized protein</fullName>
    </submittedName>
</protein>
<evidence type="ECO:0000313" key="2">
    <source>
        <dbReference type="EMBL" id="GMR42644.1"/>
    </source>
</evidence>
<reference evidence="3" key="1">
    <citation type="submission" date="2022-10" db="EMBL/GenBank/DDBJ databases">
        <title>Genome assembly of Pristionchus species.</title>
        <authorList>
            <person name="Yoshida K."/>
            <person name="Sommer R.J."/>
        </authorList>
    </citation>
    <scope>NUCLEOTIDE SEQUENCE [LARGE SCALE GENOMIC DNA]</scope>
    <source>
        <strain evidence="3">RS5460</strain>
    </source>
</reference>
<proteinExistence type="predicted"/>
<comment type="caution">
    <text evidence="2">The sequence shown here is derived from an EMBL/GenBank/DDBJ whole genome shotgun (WGS) entry which is preliminary data.</text>
</comment>